<keyword evidence="3" id="KW-1185">Reference proteome</keyword>
<dbReference type="OrthoDB" id="214902at2"/>
<reference evidence="2 3" key="1">
    <citation type="submission" date="2018-10" db="EMBL/GenBank/DDBJ databases">
        <title>Genomic Encyclopedia of Archaeal and Bacterial Type Strains, Phase II (KMG-II): from individual species to whole genera.</title>
        <authorList>
            <person name="Goeker M."/>
        </authorList>
    </citation>
    <scope>NUCLEOTIDE SEQUENCE [LARGE SCALE GENOMIC DNA]</scope>
    <source>
        <strain evidence="2 3">DSM 14954</strain>
    </source>
</reference>
<dbReference type="AlphaFoldDB" id="A0A660L9W7"/>
<evidence type="ECO:0000259" key="1">
    <source>
        <dbReference type="Pfam" id="PF04993"/>
    </source>
</evidence>
<evidence type="ECO:0000313" key="3">
    <source>
        <dbReference type="Proteomes" id="UP000278962"/>
    </source>
</evidence>
<dbReference type="InterPro" id="IPR007076">
    <property type="entry name" value="TfoX_N"/>
</dbReference>
<dbReference type="RefSeq" id="WP_121247563.1">
    <property type="nucleotide sequence ID" value="NZ_RBIL01000001.1"/>
</dbReference>
<proteinExistence type="predicted"/>
<dbReference type="Gene3D" id="3.30.1460.30">
    <property type="entry name" value="YgaC/TfoX-N like chaperone"/>
    <property type="match status" value="1"/>
</dbReference>
<sequence length="110" mass="12102">MAYDERVAERVRELIAVRPDVVEKRMFGGLGWMLRGNMAVGAMSTGGLLVRVEPEEVEALIREPHVGTFGREGSKPMKGFVVVEPDGLSEAEFADWVDRGCDRALSLPAK</sequence>
<name>A0A660L9W7_9ACTN</name>
<protein>
    <submittedName>
        <fullName evidence="2">TfoX-like protein</fullName>
    </submittedName>
</protein>
<dbReference type="Pfam" id="PF04993">
    <property type="entry name" value="TfoX_N"/>
    <property type="match status" value="1"/>
</dbReference>
<dbReference type="SUPFAM" id="SSF159894">
    <property type="entry name" value="YgaC/TfoX-N like"/>
    <property type="match status" value="1"/>
</dbReference>
<feature type="domain" description="TfoX N-terminal" evidence="1">
    <location>
        <begin position="15"/>
        <end position="102"/>
    </location>
</feature>
<dbReference type="Proteomes" id="UP000278962">
    <property type="component" value="Unassembled WGS sequence"/>
</dbReference>
<accession>A0A660L9W7</accession>
<organism evidence="2 3">
    <name type="scientific">Solirubrobacter pauli</name>
    <dbReference type="NCBI Taxonomy" id="166793"/>
    <lineage>
        <taxon>Bacteria</taxon>
        <taxon>Bacillati</taxon>
        <taxon>Actinomycetota</taxon>
        <taxon>Thermoleophilia</taxon>
        <taxon>Solirubrobacterales</taxon>
        <taxon>Solirubrobacteraceae</taxon>
        <taxon>Solirubrobacter</taxon>
    </lineage>
</organism>
<comment type="caution">
    <text evidence="2">The sequence shown here is derived from an EMBL/GenBank/DDBJ whole genome shotgun (WGS) entry which is preliminary data.</text>
</comment>
<gene>
    <name evidence="2" type="ORF">C8N24_0455</name>
</gene>
<evidence type="ECO:0000313" key="2">
    <source>
        <dbReference type="EMBL" id="RKQ90643.1"/>
    </source>
</evidence>
<dbReference type="EMBL" id="RBIL01000001">
    <property type="protein sequence ID" value="RKQ90643.1"/>
    <property type="molecule type" value="Genomic_DNA"/>
</dbReference>